<protein>
    <submittedName>
        <fullName evidence="2">Uncharacterized protein</fullName>
    </submittedName>
</protein>
<dbReference type="Proteomes" id="UP000618818">
    <property type="component" value="Unassembled WGS sequence"/>
</dbReference>
<keyword evidence="1" id="KW-0732">Signal</keyword>
<evidence type="ECO:0000256" key="1">
    <source>
        <dbReference type="SAM" id="SignalP"/>
    </source>
</evidence>
<dbReference type="PROSITE" id="PS51257">
    <property type="entry name" value="PROKAR_LIPOPROTEIN"/>
    <property type="match status" value="1"/>
</dbReference>
<organism evidence="2 3">
    <name type="scientific">Nocardioides cavernae</name>
    <dbReference type="NCBI Taxonomy" id="1921566"/>
    <lineage>
        <taxon>Bacteria</taxon>
        <taxon>Bacillati</taxon>
        <taxon>Actinomycetota</taxon>
        <taxon>Actinomycetes</taxon>
        <taxon>Propionibacteriales</taxon>
        <taxon>Nocardioidaceae</taxon>
        <taxon>Nocardioides</taxon>
    </lineage>
</organism>
<feature type="chain" id="PRO_5047051401" evidence="1">
    <location>
        <begin position="28"/>
        <end position="148"/>
    </location>
</feature>
<sequence>MKLLAPAVLVLGLVCLAVTGCSSDPQADYCEAVEEHQADLSDIAASDDAGAVFDALDDYEELAEQAPRDIADDWSAVVGPLRTLQEALDAHDVDPSTYRADKPPAGLDADARAEIEAAARAVGAQRTVDAMAAVEQHALDVCGTPLSR</sequence>
<reference evidence="2 3" key="1">
    <citation type="submission" date="2020-09" db="EMBL/GenBank/DDBJ databases">
        <title>novel species in genus Nocardioides.</title>
        <authorList>
            <person name="Zhang G."/>
        </authorList>
    </citation>
    <scope>NUCLEOTIDE SEQUENCE [LARGE SCALE GENOMIC DNA]</scope>
    <source>
        <strain evidence="2 3">KCTC 39551</strain>
    </source>
</reference>
<proteinExistence type="predicted"/>
<dbReference type="RefSeq" id="WP_191195683.1">
    <property type="nucleotide sequence ID" value="NZ_JACXYZ010000002.1"/>
</dbReference>
<comment type="caution">
    <text evidence="2">The sequence shown here is derived from an EMBL/GenBank/DDBJ whole genome shotgun (WGS) entry which is preliminary data.</text>
</comment>
<accession>A0ABR8NDR6</accession>
<name>A0ABR8NDR6_9ACTN</name>
<evidence type="ECO:0000313" key="2">
    <source>
        <dbReference type="EMBL" id="MBD3925816.1"/>
    </source>
</evidence>
<gene>
    <name evidence="2" type="ORF">IEZ26_14370</name>
</gene>
<feature type="signal peptide" evidence="1">
    <location>
        <begin position="1"/>
        <end position="27"/>
    </location>
</feature>
<evidence type="ECO:0000313" key="3">
    <source>
        <dbReference type="Proteomes" id="UP000618818"/>
    </source>
</evidence>
<keyword evidence="3" id="KW-1185">Reference proteome</keyword>
<dbReference type="EMBL" id="JACXYZ010000002">
    <property type="protein sequence ID" value="MBD3925816.1"/>
    <property type="molecule type" value="Genomic_DNA"/>
</dbReference>